<feature type="region of interest" description="Disordered" evidence="1">
    <location>
        <begin position="346"/>
        <end position="376"/>
    </location>
</feature>
<dbReference type="SUPFAM" id="SSF54236">
    <property type="entry name" value="Ubiquitin-like"/>
    <property type="match status" value="1"/>
</dbReference>
<dbReference type="CDD" id="cd01767">
    <property type="entry name" value="UBX"/>
    <property type="match status" value="1"/>
</dbReference>
<dbReference type="PANTHER" id="PTHR46424">
    <property type="entry name" value="UBX DOMAIN-CONTAINING PROTEIN 4"/>
    <property type="match status" value="1"/>
</dbReference>
<sequence length="1096" mass="123138">MSDNIHRSFTTSVEQAVSSTISEQKALFVYLVTSTYTENTDTFLPKFIDDQTTAIIKSNFILLKLTQNTVEFGYFSQLFKDLIVPSFYIVNEGKIEAVISNDTTKEEFIKIIGKLTKKVKSSDNVSTRENISNENNVVIENSARNNSQSSSDHDKSERIEEKKRLRALLEADQKERKLKEQENANVESKLSVHSPSSRKTSTSSTNSCVLSIKLFDGSTMKCEFKSQDTLIDVRKWLDSEVEIIPPAKSMPSFATTAYPYPTGYAFHRPALPRVTYSEEQESNTLANLDLTPRSALILKPTYNEVDSDKPDNDVGKTGIFRSLLNVLFSLGTTIYSVFSYGINAPHNQEHRDSSPRYDHRDADNLQSSEDDQSINIHRPPIAGHPGSLMFESTSASSLLLNIEPNIDETSGDVMRPHSPPIPIESHFNQHSQQAYSTASNINSPPVKPLRDLYNIISNQQSQTSLERRRPSSSKKSIKAISDENYKPKTGDETAGNTEPMSLLSLFYKFAKEEQFERTDSKEVPHSYQQQSQQMKDNQVPIQNMLQKQQSNYSDISKTLPIDISSKKTNVDLTRSYPSSVSMNSTSISPQNNRAFVEPAVSGISLSENKEFNFAKCFPFHLPFKSSNYSIKRATSTSIHSYLDYNSSMEITRFVLISNKRWEVYEYIVPMGDTGNLSIKPQLICCGKSTGEYGENLNSLSLPESDSDEPKEIIVRNDFGAKDNTNCTNDLDIKKRLSSWDQMYCKLTRNYLVISGTKGVMRIFNLNKMSPYKFGQPMYTFVTNFPIRCISIAPNDSLVACGITAKERISGKEQPFVILHRLMMSEYGSLESVDPLTITIPYRDPIKIMNFNASLTNNRQNDNYRKPRLVWSEIVYKSNRRFKSDFDDENSAGAIYEERAEAENDLMLSKEGITDVKFGTMHSNLVIVTSCSLRSRPPLVIKLEGSQIDSTKNVVNNDMKSLNSADESEKYSSVESAETFMRINEIGSLIHRIAVSPRGDGIVFLDKDGKLFLVASANFYPGRRISSTDSKNKKIVVQLGDVANAERFSESASVVFSADGGKVFALDRKGVFSVFDFTKGIPGEDPDVIKCKSSVCK</sequence>
<dbReference type="Pfam" id="PF23187">
    <property type="entry name" value="UBX7_N"/>
    <property type="match status" value="1"/>
</dbReference>
<feature type="region of interest" description="Disordered" evidence="1">
    <location>
        <begin position="458"/>
        <end position="497"/>
    </location>
</feature>
<evidence type="ECO:0000313" key="4">
    <source>
        <dbReference type="Proteomes" id="UP000536275"/>
    </source>
</evidence>
<evidence type="ECO:0000259" key="2">
    <source>
        <dbReference type="PROSITE" id="PS50033"/>
    </source>
</evidence>
<feature type="region of interest" description="Disordered" evidence="1">
    <location>
        <begin position="423"/>
        <end position="446"/>
    </location>
</feature>
<feature type="compositionally biased region" description="Low complexity" evidence="1">
    <location>
        <begin position="191"/>
        <end position="204"/>
    </location>
</feature>
<dbReference type="SUPFAM" id="SSF50978">
    <property type="entry name" value="WD40 repeat-like"/>
    <property type="match status" value="1"/>
</dbReference>
<comment type="caution">
    <text evidence="3">The sequence shown here is derived from an EMBL/GenBank/DDBJ whole genome shotgun (WGS) entry which is preliminary data.</text>
</comment>
<feature type="region of interest" description="Disordered" evidence="1">
    <location>
        <begin position="123"/>
        <end position="159"/>
    </location>
</feature>
<dbReference type="EMBL" id="JABWAD010000027">
    <property type="protein sequence ID" value="KAF6070299.1"/>
    <property type="molecule type" value="Genomic_DNA"/>
</dbReference>
<evidence type="ECO:0000256" key="1">
    <source>
        <dbReference type="SAM" id="MobiDB-lite"/>
    </source>
</evidence>
<evidence type="ECO:0000313" key="3">
    <source>
        <dbReference type="EMBL" id="KAF6070299.1"/>
    </source>
</evidence>
<feature type="compositionally biased region" description="Low complexity" evidence="1">
    <location>
        <begin position="129"/>
        <end position="142"/>
    </location>
</feature>
<dbReference type="GO" id="GO:0036503">
    <property type="term" value="P:ERAD pathway"/>
    <property type="evidence" value="ECO:0007669"/>
    <property type="project" value="TreeGrafter"/>
</dbReference>
<dbReference type="InterPro" id="IPR001012">
    <property type="entry name" value="UBX_dom"/>
</dbReference>
<dbReference type="GO" id="GO:0005783">
    <property type="term" value="C:endoplasmic reticulum"/>
    <property type="evidence" value="ECO:0007669"/>
    <property type="project" value="TreeGrafter"/>
</dbReference>
<organism evidence="3 4">
    <name type="scientific">Candida albicans</name>
    <name type="common">Yeast</name>
    <dbReference type="NCBI Taxonomy" id="5476"/>
    <lineage>
        <taxon>Eukaryota</taxon>
        <taxon>Fungi</taxon>
        <taxon>Dikarya</taxon>
        <taxon>Ascomycota</taxon>
        <taxon>Saccharomycotina</taxon>
        <taxon>Pichiomycetes</taxon>
        <taxon>Debaryomycetaceae</taxon>
        <taxon>Candida/Lodderomyces clade</taxon>
        <taxon>Candida</taxon>
    </lineage>
</organism>
<accession>A0A8H6C2N0</accession>
<dbReference type="InterPro" id="IPR029071">
    <property type="entry name" value="Ubiquitin-like_domsf"/>
</dbReference>
<proteinExistence type="predicted"/>
<dbReference type="Proteomes" id="UP000536275">
    <property type="component" value="Unassembled WGS sequence"/>
</dbReference>
<feature type="compositionally biased region" description="Polar residues" evidence="1">
    <location>
        <begin position="426"/>
        <end position="443"/>
    </location>
</feature>
<feature type="domain" description="UBX" evidence="2">
    <location>
        <begin position="203"/>
        <end position="298"/>
    </location>
</feature>
<dbReference type="Gene3D" id="3.10.20.90">
    <property type="entry name" value="Phosphatidylinositol 3-kinase Catalytic Subunit, Chain A, domain 1"/>
    <property type="match status" value="1"/>
</dbReference>
<gene>
    <name evidence="3" type="ORF">FOB64_002377</name>
</gene>
<dbReference type="SMART" id="SM00166">
    <property type="entry name" value="UBX"/>
    <property type="match status" value="1"/>
</dbReference>
<dbReference type="InterPro" id="IPR036322">
    <property type="entry name" value="WD40_repeat_dom_sf"/>
</dbReference>
<dbReference type="Pfam" id="PF00789">
    <property type="entry name" value="UBX"/>
    <property type="match status" value="1"/>
</dbReference>
<feature type="compositionally biased region" description="Basic and acidic residues" evidence="1">
    <location>
        <begin position="347"/>
        <end position="363"/>
    </location>
</feature>
<feature type="compositionally biased region" description="Basic and acidic residues" evidence="1">
    <location>
        <begin position="480"/>
        <end position="491"/>
    </location>
</feature>
<dbReference type="PROSITE" id="PS50033">
    <property type="entry name" value="UBX"/>
    <property type="match status" value="1"/>
</dbReference>
<protein>
    <submittedName>
        <fullName evidence="3">UBX domain family protein</fullName>
    </submittedName>
</protein>
<feature type="region of interest" description="Disordered" evidence="1">
    <location>
        <begin position="176"/>
        <end position="204"/>
    </location>
</feature>
<name>A0A8H6C2N0_CANAX</name>
<reference evidence="3 4" key="1">
    <citation type="submission" date="2020-03" db="EMBL/GenBank/DDBJ databases">
        <title>FDA dAtabase for Regulatory Grade micrObial Sequences (FDA-ARGOS): Supporting development and validation of Infectious Disease Dx tests.</title>
        <authorList>
            <person name="Campos J."/>
            <person name="Goldberg B."/>
            <person name="Tallon L."/>
            <person name="Sadzewicz L."/>
            <person name="Vavikolanu K."/>
            <person name="Mehta A."/>
            <person name="Aluvathingal J."/>
            <person name="Nadendla S."/>
            <person name="Nandy P."/>
            <person name="Geyer C."/>
            <person name="Yan Y."/>
            <person name="Sichtig H."/>
        </authorList>
    </citation>
    <scope>NUCLEOTIDE SEQUENCE [LARGE SCALE GENOMIC DNA]</scope>
    <source>
        <strain evidence="3 4">FDAARGOS_656</strain>
    </source>
</reference>
<dbReference type="AlphaFoldDB" id="A0A8H6C2N0"/>
<dbReference type="PANTHER" id="PTHR46424:SF1">
    <property type="entry name" value="UBX DOMAIN-CONTAINING PROTEIN 4"/>
    <property type="match status" value="1"/>
</dbReference>